<dbReference type="RefSeq" id="WP_146811783.1">
    <property type="nucleotide sequence ID" value="NZ_BJXX01000168.1"/>
</dbReference>
<name>A0A511VB32_9BACL</name>
<dbReference type="Gene3D" id="1.10.260.40">
    <property type="entry name" value="lambda repressor-like DNA-binding domains"/>
    <property type="match status" value="1"/>
</dbReference>
<dbReference type="Pfam" id="PF01381">
    <property type="entry name" value="HTH_3"/>
    <property type="match status" value="1"/>
</dbReference>
<evidence type="ECO:0000313" key="3">
    <source>
        <dbReference type="Proteomes" id="UP000321157"/>
    </source>
</evidence>
<dbReference type="SUPFAM" id="SSF47413">
    <property type="entry name" value="lambda repressor-like DNA-binding domains"/>
    <property type="match status" value="1"/>
</dbReference>
<evidence type="ECO:0000313" key="2">
    <source>
        <dbReference type="EMBL" id="GEN36140.1"/>
    </source>
</evidence>
<comment type="caution">
    <text evidence="2">The sequence shown here is derived from an EMBL/GenBank/DDBJ whole genome shotgun (WGS) entry which is preliminary data.</text>
</comment>
<dbReference type="InterPro" id="IPR001387">
    <property type="entry name" value="Cro/C1-type_HTH"/>
</dbReference>
<feature type="domain" description="HTH cro/C1-type" evidence="1">
    <location>
        <begin position="9"/>
        <end position="63"/>
    </location>
</feature>
<dbReference type="CDD" id="cd00093">
    <property type="entry name" value="HTH_XRE"/>
    <property type="match status" value="1"/>
</dbReference>
<dbReference type="PROSITE" id="PS50943">
    <property type="entry name" value="HTH_CROC1"/>
    <property type="match status" value="1"/>
</dbReference>
<organism evidence="2 3">
    <name type="scientific">Aneurinibacillus danicus</name>
    <dbReference type="NCBI Taxonomy" id="267746"/>
    <lineage>
        <taxon>Bacteria</taxon>
        <taxon>Bacillati</taxon>
        <taxon>Bacillota</taxon>
        <taxon>Bacilli</taxon>
        <taxon>Bacillales</taxon>
        <taxon>Paenibacillaceae</taxon>
        <taxon>Aneurinibacillus group</taxon>
        <taxon>Aneurinibacillus</taxon>
    </lineage>
</organism>
<dbReference type="InterPro" id="IPR010982">
    <property type="entry name" value="Lambda_DNA-bd_dom_sf"/>
</dbReference>
<dbReference type="OrthoDB" id="2735991at2"/>
<evidence type="ECO:0000259" key="1">
    <source>
        <dbReference type="PROSITE" id="PS50943"/>
    </source>
</evidence>
<reference evidence="2 3" key="1">
    <citation type="submission" date="2019-07" db="EMBL/GenBank/DDBJ databases">
        <title>Whole genome shotgun sequence of Aneurinibacillus danicus NBRC 102444.</title>
        <authorList>
            <person name="Hosoyama A."/>
            <person name="Uohara A."/>
            <person name="Ohji S."/>
            <person name="Ichikawa N."/>
        </authorList>
    </citation>
    <scope>NUCLEOTIDE SEQUENCE [LARGE SCALE GENOMIC DNA]</scope>
    <source>
        <strain evidence="2 3">NBRC 102444</strain>
    </source>
</reference>
<protein>
    <recommendedName>
        <fullName evidence="1">HTH cro/C1-type domain-containing protein</fullName>
    </recommendedName>
</protein>
<accession>A0A511VB32</accession>
<proteinExistence type="predicted"/>
<dbReference type="GO" id="GO:0003677">
    <property type="term" value="F:DNA binding"/>
    <property type="evidence" value="ECO:0007669"/>
    <property type="project" value="InterPro"/>
</dbReference>
<dbReference type="AlphaFoldDB" id="A0A511VB32"/>
<sequence length="205" mass="24118">MHTTIGERVLTIRKRLKLTQKQFGEKLRVSNAHISNIEKGHDVPSDSLIRLIAIEYSINEEWLRTGKGKAEAERRSLDFLTGDEKEQFEQEIKKEQEDLKEDLLAAYYQNEVYNPLEKRSPHEQVLLMRDSQHSLIQILSHKEHLGDKQFDYLYLIDRVMRGLSQFTEYLTTQPHSKDNKGGRHDNIVKRYKAEIAECLDKIEQL</sequence>
<dbReference type="Proteomes" id="UP000321157">
    <property type="component" value="Unassembled WGS sequence"/>
</dbReference>
<keyword evidence="3" id="KW-1185">Reference proteome</keyword>
<dbReference type="SMART" id="SM00530">
    <property type="entry name" value="HTH_XRE"/>
    <property type="match status" value="1"/>
</dbReference>
<dbReference type="EMBL" id="BJXX01000168">
    <property type="protein sequence ID" value="GEN36140.1"/>
    <property type="molecule type" value="Genomic_DNA"/>
</dbReference>
<gene>
    <name evidence="2" type="ORF">ADA01nite_36000</name>
</gene>